<organism evidence="11 12">
    <name type="scientific">Fredinandcohnia salidurans</name>
    <dbReference type="NCBI Taxonomy" id="2595041"/>
    <lineage>
        <taxon>Bacteria</taxon>
        <taxon>Bacillati</taxon>
        <taxon>Bacillota</taxon>
        <taxon>Bacilli</taxon>
        <taxon>Bacillales</taxon>
        <taxon>Bacillaceae</taxon>
        <taxon>Fredinandcohnia</taxon>
    </lineage>
</organism>
<feature type="transmembrane region" description="Helical" evidence="9">
    <location>
        <begin position="163"/>
        <end position="186"/>
    </location>
</feature>
<dbReference type="InterPro" id="IPR036097">
    <property type="entry name" value="HisK_dim/P_sf"/>
</dbReference>
<keyword evidence="9" id="KW-0812">Transmembrane</keyword>
<evidence type="ECO:0000256" key="2">
    <source>
        <dbReference type="ARBA" id="ARBA00012438"/>
    </source>
</evidence>
<keyword evidence="3" id="KW-0597">Phosphoprotein</keyword>
<dbReference type="RefSeq" id="WP_388041773.1">
    <property type="nucleotide sequence ID" value="NZ_JBHUEK010000034.1"/>
</dbReference>
<dbReference type="EC" id="2.7.13.3" evidence="2"/>
<dbReference type="InterPro" id="IPR005467">
    <property type="entry name" value="His_kinase_dom"/>
</dbReference>
<dbReference type="SUPFAM" id="SSF47384">
    <property type="entry name" value="Homodimeric domain of signal transducing histidine kinase"/>
    <property type="match status" value="1"/>
</dbReference>
<keyword evidence="6" id="KW-0418">Kinase</keyword>
<evidence type="ECO:0000256" key="7">
    <source>
        <dbReference type="ARBA" id="ARBA00022840"/>
    </source>
</evidence>
<gene>
    <name evidence="11" type="ORF">ACFSFW_22895</name>
</gene>
<evidence type="ECO:0000256" key="4">
    <source>
        <dbReference type="ARBA" id="ARBA00022679"/>
    </source>
</evidence>
<dbReference type="SUPFAM" id="SSF55874">
    <property type="entry name" value="ATPase domain of HSP90 chaperone/DNA topoisomerase II/histidine kinase"/>
    <property type="match status" value="1"/>
</dbReference>
<dbReference type="Gene3D" id="3.30.565.10">
    <property type="entry name" value="Histidine kinase-like ATPase, C-terminal domain"/>
    <property type="match status" value="1"/>
</dbReference>
<comment type="caution">
    <text evidence="11">The sequence shown here is derived from an EMBL/GenBank/DDBJ whole genome shotgun (WGS) entry which is preliminary data.</text>
</comment>
<feature type="domain" description="Histidine kinase" evidence="10">
    <location>
        <begin position="215"/>
        <end position="420"/>
    </location>
</feature>
<dbReference type="PRINTS" id="PR00344">
    <property type="entry name" value="BCTRLSENSOR"/>
</dbReference>
<dbReference type="SMART" id="SM00388">
    <property type="entry name" value="HisKA"/>
    <property type="match status" value="1"/>
</dbReference>
<dbReference type="PROSITE" id="PS50109">
    <property type="entry name" value="HIS_KIN"/>
    <property type="match status" value="1"/>
</dbReference>
<evidence type="ECO:0000256" key="1">
    <source>
        <dbReference type="ARBA" id="ARBA00000085"/>
    </source>
</evidence>
<dbReference type="PANTHER" id="PTHR43065:SF46">
    <property type="entry name" value="C4-DICARBOXYLATE TRANSPORT SENSOR PROTEIN DCTB"/>
    <property type="match status" value="1"/>
</dbReference>
<dbReference type="InterPro" id="IPR036890">
    <property type="entry name" value="HATPase_C_sf"/>
</dbReference>
<name>A0ABW4MU49_9BACI</name>
<dbReference type="Pfam" id="PF00512">
    <property type="entry name" value="HisKA"/>
    <property type="match status" value="1"/>
</dbReference>
<dbReference type="Pfam" id="PF02518">
    <property type="entry name" value="HATPase_c"/>
    <property type="match status" value="1"/>
</dbReference>
<evidence type="ECO:0000256" key="8">
    <source>
        <dbReference type="ARBA" id="ARBA00023012"/>
    </source>
</evidence>
<dbReference type="CDD" id="cd00082">
    <property type="entry name" value="HisKA"/>
    <property type="match status" value="1"/>
</dbReference>
<feature type="transmembrane region" description="Helical" evidence="9">
    <location>
        <begin position="136"/>
        <end position="157"/>
    </location>
</feature>
<dbReference type="PANTHER" id="PTHR43065">
    <property type="entry name" value="SENSOR HISTIDINE KINASE"/>
    <property type="match status" value="1"/>
</dbReference>
<keyword evidence="4" id="KW-0808">Transferase</keyword>
<dbReference type="InterPro" id="IPR004358">
    <property type="entry name" value="Sig_transdc_His_kin-like_C"/>
</dbReference>
<keyword evidence="9" id="KW-0472">Membrane</keyword>
<keyword evidence="9" id="KW-1133">Transmembrane helix</keyword>
<proteinExistence type="predicted"/>
<dbReference type="EMBL" id="JBHUEK010000034">
    <property type="protein sequence ID" value="MFD1781499.1"/>
    <property type="molecule type" value="Genomic_DNA"/>
</dbReference>
<comment type="catalytic activity">
    <reaction evidence="1">
        <text>ATP + protein L-histidine = ADP + protein N-phospho-L-histidine.</text>
        <dbReference type="EC" id="2.7.13.3"/>
    </reaction>
</comment>
<accession>A0ABW4MU49</accession>
<sequence length="420" mass="48136">MFNYVETLLLNLLFLVVFILFIPHIFETNVKNFSCQFKERIQLISVMIAMISCMLFPLHIGDEIILDLRSIAIMIGGLYLGRKASVILVAVFLFIILYLGDLGSGFYASAFSSIVILIPLFMVHKTFKNATKHKRVLIACSFSLFFCTFLFVLRAIVLGHFSLTFYMEIIIFFLIHLFSTFFIVYFSEMLRESVYMNMQVIKAEKLEVVSHLASSISHEVRNPLTVVKGILQMLYKNEWEEEKRNQFIEISLQEIDRANDIIGNYLTFAKSVQEEHIIVNLEKELQRSINVITPMANMNCVDIHTIIEPIRMKGDPQLLQQCFLNITKNCIEAMPNGGNLFIRTEEVDDGVIIQIKDTGEGMTNEQLNRLGEPFFTTKGREGTGLGMMAVIKIIKLMNGKLDVTSTKNEGTQFRIYFPHP</sequence>
<dbReference type="InterPro" id="IPR003661">
    <property type="entry name" value="HisK_dim/P_dom"/>
</dbReference>
<evidence type="ECO:0000256" key="9">
    <source>
        <dbReference type="SAM" id="Phobius"/>
    </source>
</evidence>
<dbReference type="InterPro" id="IPR003594">
    <property type="entry name" value="HATPase_dom"/>
</dbReference>
<evidence type="ECO:0000256" key="3">
    <source>
        <dbReference type="ARBA" id="ARBA00022553"/>
    </source>
</evidence>
<dbReference type="Proteomes" id="UP001597227">
    <property type="component" value="Unassembled WGS sequence"/>
</dbReference>
<protein>
    <recommendedName>
        <fullName evidence="2">histidine kinase</fullName>
        <ecNumber evidence="2">2.7.13.3</ecNumber>
    </recommendedName>
</protein>
<evidence type="ECO:0000259" key="10">
    <source>
        <dbReference type="PROSITE" id="PS50109"/>
    </source>
</evidence>
<feature type="transmembrane region" description="Helical" evidence="9">
    <location>
        <begin position="41"/>
        <end position="60"/>
    </location>
</feature>
<keyword evidence="8" id="KW-0902">Two-component regulatory system</keyword>
<dbReference type="SMART" id="SM00387">
    <property type="entry name" value="HATPase_c"/>
    <property type="match status" value="1"/>
</dbReference>
<feature type="transmembrane region" description="Helical" evidence="9">
    <location>
        <begin position="80"/>
        <end position="100"/>
    </location>
</feature>
<evidence type="ECO:0000313" key="12">
    <source>
        <dbReference type="Proteomes" id="UP001597227"/>
    </source>
</evidence>
<dbReference type="Gene3D" id="1.10.287.130">
    <property type="match status" value="1"/>
</dbReference>
<evidence type="ECO:0000256" key="5">
    <source>
        <dbReference type="ARBA" id="ARBA00022741"/>
    </source>
</evidence>
<keyword evidence="7 11" id="KW-0067">ATP-binding</keyword>
<keyword evidence="12" id="KW-1185">Reference proteome</keyword>
<dbReference type="GO" id="GO:0005524">
    <property type="term" value="F:ATP binding"/>
    <property type="evidence" value="ECO:0007669"/>
    <property type="project" value="UniProtKB-KW"/>
</dbReference>
<reference evidence="12" key="1">
    <citation type="journal article" date="2019" name="Int. J. Syst. Evol. Microbiol.">
        <title>The Global Catalogue of Microorganisms (GCM) 10K type strain sequencing project: providing services to taxonomists for standard genome sequencing and annotation.</title>
        <authorList>
            <consortium name="The Broad Institute Genomics Platform"/>
            <consortium name="The Broad Institute Genome Sequencing Center for Infectious Disease"/>
            <person name="Wu L."/>
            <person name="Ma J."/>
        </authorList>
    </citation>
    <scope>NUCLEOTIDE SEQUENCE [LARGE SCALE GENOMIC DNA]</scope>
    <source>
        <strain evidence="12">CCUG 15531</strain>
    </source>
</reference>
<feature type="transmembrane region" description="Helical" evidence="9">
    <location>
        <begin position="7"/>
        <end position="26"/>
    </location>
</feature>
<evidence type="ECO:0000313" key="11">
    <source>
        <dbReference type="EMBL" id="MFD1781499.1"/>
    </source>
</evidence>
<evidence type="ECO:0000256" key="6">
    <source>
        <dbReference type="ARBA" id="ARBA00022777"/>
    </source>
</evidence>
<feature type="transmembrane region" description="Helical" evidence="9">
    <location>
        <begin position="106"/>
        <end position="124"/>
    </location>
</feature>
<keyword evidence="5" id="KW-0547">Nucleotide-binding</keyword>